<protein>
    <submittedName>
        <fullName evidence="5">Putative gamma-glutamylcyclotransferase YkqA</fullName>
    </submittedName>
</protein>
<name>A0A8J2VFH3_9BACL</name>
<dbReference type="EMBL" id="BMHQ01000002">
    <property type="protein sequence ID" value="GGE08982.1"/>
    <property type="molecule type" value="Genomic_DNA"/>
</dbReference>
<evidence type="ECO:0000256" key="2">
    <source>
        <dbReference type="PIRSR" id="PIRSR617939-1"/>
    </source>
</evidence>
<dbReference type="Pfam" id="PF13772">
    <property type="entry name" value="AIG2_2"/>
    <property type="match status" value="1"/>
</dbReference>
<comment type="caution">
    <text evidence="5">The sequence shown here is derived from an EMBL/GenBank/DDBJ whole genome shotgun (WGS) entry which is preliminary data.</text>
</comment>
<evidence type="ECO:0000259" key="4">
    <source>
        <dbReference type="Pfam" id="PF06094"/>
    </source>
</evidence>
<evidence type="ECO:0000256" key="1">
    <source>
        <dbReference type="ARBA" id="ARBA00023239"/>
    </source>
</evidence>
<evidence type="ECO:0000313" key="5">
    <source>
        <dbReference type="EMBL" id="GGE08982.1"/>
    </source>
</evidence>
<feature type="active site" description="Proton acceptor" evidence="2">
    <location>
        <position position="212"/>
    </location>
</feature>
<accession>A0A8J2VFH3</accession>
<dbReference type="GO" id="GO:0003839">
    <property type="term" value="F:gamma-glutamylcyclotransferase activity"/>
    <property type="evidence" value="ECO:0007669"/>
    <property type="project" value="InterPro"/>
</dbReference>
<proteinExistence type="predicted"/>
<dbReference type="InterPro" id="IPR013024">
    <property type="entry name" value="GGCT-like"/>
</dbReference>
<evidence type="ECO:0000313" key="6">
    <source>
        <dbReference type="Proteomes" id="UP000625210"/>
    </source>
</evidence>
<keyword evidence="1" id="KW-0456">Lyase</keyword>
<dbReference type="Pfam" id="PF06094">
    <property type="entry name" value="GGACT"/>
    <property type="match status" value="1"/>
</dbReference>
<dbReference type="CDD" id="cd06661">
    <property type="entry name" value="GGCT_like"/>
    <property type="match status" value="2"/>
</dbReference>
<dbReference type="SUPFAM" id="SSF110857">
    <property type="entry name" value="Gamma-glutamyl cyclotransferase-like"/>
    <property type="match status" value="2"/>
</dbReference>
<dbReference type="Gene3D" id="3.10.490.10">
    <property type="entry name" value="Gamma-glutamyl cyclotransferase-like"/>
    <property type="match status" value="2"/>
</dbReference>
<dbReference type="RefSeq" id="WP_188646581.1">
    <property type="nucleotide sequence ID" value="NZ_BMHQ01000002.1"/>
</dbReference>
<dbReference type="PANTHER" id="PTHR12935">
    <property type="entry name" value="GAMMA-GLUTAMYLCYCLOTRANSFERASE"/>
    <property type="match status" value="1"/>
</dbReference>
<keyword evidence="6" id="KW-1185">Reference proteome</keyword>
<reference evidence="5" key="2">
    <citation type="submission" date="2020-09" db="EMBL/GenBank/DDBJ databases">
        <authorList>
            <person name="Sun Q."/>
            <person name="Zhou Y."/>
        </authorList>
    </citation>
    <scope>NUCLEOTIDE SEQUENCE</scope>
    <source>
        <strain evidence="5">CGMCC 1.15179</strain>
    </source>
</reference>
<dbReference type="InterPro" id="IPR036568">
    <property type="entry name" value="GGCT-like_sf"/>
</dbReference>
<feature type="binding site" evidence="3">
    <location>
        <position position="255"/>
    </location>
    <ligand>
        <name>substrate</name>
    </ligand>
</feature>
<organism evidence="5 6">
    <name type="scientific">Marinithermofilum abyssi</name>
    <dbReference type="NCBI Taxonomy" id="1571185"/>
    <lineage>
        <taxon>Bacteria</taxon>
        <taxon>Bacillati</taxon>
        <taxon>Bacillota</taxon>
        <taxon>Bacilli</taxon>
        <taxon>Bacillales</taxon>
        <taxon>Thermoactinomycetaceae</taxon>
        <taxon>Marinithermofilum</taxon>
    </lineage>
</organism>
<feature type="domain" description="Gamma-glutamylcyclotransferase AIG2-like" evidence="4">
    <location>
        <begin position="7"/>
        <end position="124"/>
    </location>
</feature>
<reference evidence="5" key="1">
    <citation type="journal article" date="2014" name="Int. J. Syst. Evol. Microbiol.">
        <title>Complete genome sequence of Corynebacterium casei LMG S-19264T (=DSM 44701T), isolated from a smear-ripened cheese.</title>
        <authorList>
            <consortium name="US DOE Joint Genome Institute (JGI-PGF)"/>
            <person name="Walter F."/>
            <person name="Albersmeier A."/>
            <person name="Kalinowski J."/>
            <person name="Ruckert C."/>
        </authorList>
    </citation>
    <scope>NUCLEOTIDE SEQUENCE</scope>
    <source>
        <strain evidence="5">CGMCC 1.15179</strain>
    </source>
</reference>
<dbReference type="Proteomes" id="UP000625210">
    <property type="component" value="Unassembled WGS sequence"/>
</dbReference>
<gene>
    <name evidence="5" type="primary">ykqA</name>
    <name evidence="5" type="ORF">GCM10011571_07890</name>
</gene>
<dbReference type="InterPro" id="IPR009288">
    <property type="entry name" value="AIG2-like_dom"/>
</dbReference>
<dbReference type="PANTHER" id="PTHR12935:SF0">
    <property type="entry name" value="GAMMA-GLUTAMYLCYCLOTRANSFERASE"/>
    <property type="match status" value="1"/>
</dbReference>
<evidence type="ECO:0000256" key="3">
    <source>
        <dbReference type="PIRSR" id="PIRSR617939-2"/>
    </source>
</evidence>
<feature type="binding site" evidence="3">
    <location>
        <begin position="136"/>
        <end position="141"/>
    </location>
    <ligand>
        <name>substrate</name>
    </ligand>
</feature>
<dbReference type="InterPro" id="IPR017939">
    <property type="entry name" value="G-Glutamylcylcotransferase"/>
</dbReference>
<sequence length="289" mass="33665">MSGNHLLFVYGSLRQGEQYHDVYLKAAEQVASQCWVRGKLVDTGEGYPALIPHDEGRVYGELYRITPEQLKDVDKLEGCRQNEPEYQRSLRPVMTDRGEAFEAEVYFYVQPFQHMPEVPFGDWRLRGIGERDYVLYFAYGSCMDDERFRKQGVEEKFLDLAGRGTLHGFRMRYPRIANDGGRADIVETGFGKVEGKVYRIDQEAVEYLYHREGVHTGRYRPALVTVEMDGQPIRDVLTFIVIDKSIPEQAPPEHYAREILRGSRGTVSKEYHQQLYRELKERWGMEVSY</sequence>
<dbReference type="AlphaFoldDB" id="A0A8J2VFH3"/>